<evidence type="ECO:0000256" key="1">
    <source>
        <dbReference type="ARBA" id="ARBA00006479"/>
    </source>
</evidence>
<dbReference type="SUPFAM" id="SSF53067">
    <property type="entry name" value="Actin-like ATPase domain"/>
    <property type="match status" value="1"/>
</dbReference>
<dbReference type="EMBL" id="MFEN01000018">
    <property type="protein sequence ID" value="OGE84320.1"/>
    <property type="molecule type" value="Genomic_DNA"/>
</dbReference>
<protein>
    <recommendedName>
        <fullName evidence="4">ROK family protein</fullName>
    </recommendedName>
</protein>
<dbReference type="InterPro" id="IPR043129">
    <property type="entry name" value="ATPase_NBD"/>
</dbReference>
<sequence>MNIIALDIGGSKIEGILWQRGKIVSWRKIKTPRNKKKFLETTLGIIRELQSGDKIQGIGISLAGAIDAGSGLVVQSPNLRFLNGFNLQRAIEKYTRVKTRVLNDAKCFLLGEVHFGQAKGKKNVIGMIIGTGVGGAIYLNGKLITGQHGFAGEQGMTTFVINQKSYRVEDLISSHGFARLGVKHPFDYQNRAFAGDKKAIAIYNQIGKFLGVHLANLVEIFDPEMIIIGGGISRARHLLLSPALKEMAKHVVFPKKYWPVIKTSRLKNAGLLGAVSLFLK</sequence>
<organism evidence="2 3">
    <name type="scientific">Candidatus Doudnabacteria bacterium RIFCSPHIGHO2_01_FULL_49_9</name>
    <dbReference type="NCBI Taxonomy" id="1817827"/>
    <lineage>
        <taxon>Bacteria</taxon>
        <taxon>Candidatus Doudnaibacteriota</taxon>
    </lineage>
</organism>
<dbReference type="Gene3D" id="3.30.420.40">
    <property type="match status" value="2"/>
</dbReference>
<proteinExistence type="inferred from homology"/>
<dbReference type="Proteomes" id="UP000176339">
    <property type="component" value="Unassembled WGS sequence"/>
</dbReference>
<comment type="similarity">
    <text evidence="1">Belongs to the ROK (NagC/XylR) family.</text>
</comment>
<evidence type="ECO:0000313" key="3">
    <source>
        <dbReference type="Proteomes" id="UP000176339"/>
    </source>
</evidence>
<dbReference type="PANTHER" id="PTHR18964">
    <property type="entry name" value="ROK (REPRESSOR, ORF, KINASE) FAMILY"/>
    <property type="match status" value="1"/>
</dbReference>
<reference evidence="2 3" key="1">
    <citation type="journal article" date="2016" name="Nat. Commun.">
        <title>Thousands of microbial genomes shed light on interconnected biogeochemical processes in an aquifer system.</title>
        <authorList>
            <person name="Anantharaman K."/>
            <person name="Brown C.T."/>
            <person name="Hug L.A."/>
            <person name="Sharon I."/>
            <person name="Castelle C.J."/>
            <person name="Probst A.J."/>
            <person name="Thomas B.C."/>
            <person name="Singh A."/>
            <person name="Wilkins M.J."/>
            <person name="Karaoz U."/>
            <person name="Brodie E.L."/>
            <person name="Williams K.H."/>
            <person name="Hubbard S.S."/>
            <person name="Banfield J.F."/>
        </authorList>
    </citation>
    <scope>NUCLEOTIDE SEQUENCE [LARGE SCALE GENOMIC DNA]</scope>
</reference>
<name>A0A1F5P3X0_9BACT</name>
<dbReference type="InterPro" id="IPR000600">
    <property type="entry name" value="ROK"/>
</dbReference>
<evidence type="ECO:0000313" key="2">
    <source>
        <dbReference type="EMBL" id="OGE84320.1"/>
    </source>
</evidence>
<gene>
    <name evidence="2" type="ORF">A2846_02745</name>
</gene>
<dbReference type="AlphaFoldDB" id="A0A1F5P3X0"/>
<evidence type="ECO:0008006" key="4">
    <source>
        <dbReference type="Google" id="ProtNLM"/>
    </source>
</evidence>
<accession>A0A1F5P3X0</accession>
<dbReference type="PANTHER" id="PTHR18964:SF149">
    <property type="entry name" value="BIFUNCTIONAL UDP-N-ACETYLGLUCOSAMINE 2-EPIMERASE_N-ACETYLMANNOSAMINE KINASE"/>
    <property type="match status" value="1"/>
</dbReference>
<comment type="caution">
    <text evidence="2">The sequence shown here is derived from an EMBL/GenBank/DDBJ whole genome shotgun (WGS) entry which is preliminary data.</text>
</comment>
<dbReference type="Pfam" id="PF00480">
    <property type="entry name" value="ROK"/>
    <property type="match status" value="1"/>
</dbReference>